<gene>
    <name evidence="1" type="ORF">SAMN05444168_5270</name>
</gene>
<dbReference type="Gene3D" id="1.10.150.240">
    <property type="entry name" value="Putative phosphatase, domain 2"/>
    <property type="match status" value="1"/>
</dbReference>
<dbReference type="Proteomes" id="UP000184693">
    <property type="component" value="Unassembled WGS sequence"/>
</dbReference>
<evidence type="ECO:0000313" key="1">
    <source>
        <dbReference type="EMBL" id="SIO48691.1"/>
    </source>
</evidence>
<organism evidence="1 2">
    <name type="scientific">Paraburkholderia phenazinium</name>
    <dbReference type="NCBI Taxonomy" id="60549"/>
    <lineage>
        <taxon>Bacteria</taxon>
        <taxon>Pseudomonadati</taxon>
        <taxon>Pseudomonadota</taxon>
        <taxon>Betaproteobacteria</taxon>
        <taxon>Burkholderiales</taxon>
        <taxon>Burkholderiaceae</taxon>
        <taxon>Paraburkholderia</taxon>
    </lineage>
</organism>
<reference evidence="1 2" key="1">
    <citation type="submission" date="2016-11" db="EMBL/GenBank/DDBJ databases">
        <authorList>
            <person name="Jaros S."/>
            <person name="Januszkiewicz K."/>
            <person name="Wedrychowicz H."/>
        </authorList>
    </citation>
    <scope>NUCLEOTIDE SEQUENCE [LARGE SCALE GENOMIC DNA]</scope>
    <source>
        <strain evidence="1 2">GAS86</strain>
    </source>
</reference>
<dbReference type="AlphaFoldDB" id="A0A1N6JWT7"/>
<accession>A0A1N6JWT7</accession>
<dbReference type="RefSeq" id="WP_074267269.1">
    <property type="nucleotide sequence ID" value="NZ_FSRM01000002.1"/>
</dbReference>
<dbReference type="EMBL" id="FSRM01000002">
    <property type="protein sequence ID" value="SIO48691.1"/>
    <property type="molecule type" value="Genomic_DNA"/>
</dbReference>
<dbReference type="OrthoDB" id="5293434at2"/>
<dbReference type="InterPro" id="IPR023198">
    <property type="entry name" value="PGP-like_dom2"/>
</dbReference>
<proteinExistence type="predicted"/>
<protein>
    <submittedName>
        <fullName evidence="1">Uncharacterized protein</fullName>
    </submittedName>
</protein>
<evidence type="ECO:0000313" key="2">
    <source>
        <dbReference type="Proteomes" id="UP000184693"/>
    </source>
</evidence>
<name>A0A1N6JWT7_9BURK</name>
<sequence>MNPSQFDVRESAHDAEVEAQLCAYNSAFDELGLRFRWDASTLASLARIDDEQAQIATYIEAHHPHLLKAYSAVFLSQAILEKKKARRPARLPMHVESAPPLNHVTRQPQMNSRHARVSYEVELPALAGV</sequence>